<reference evidence="2 3" key="1">
    <citation type="submission" date="2024-09" db="EMBL/GenBank/DDBJ databases">
        <authorList>
            <person name="Sun Q."/>
            <person name="Mori K."/>
        </authorList>
    </citation>
    <scope>NUCLEOTIDE SEQUENCE [LARGE SCALE GENOMIC DNA]</scope>
    <source>
        <strain evidence="2 3">TBRC 0563</strain>
    </source>
</reference>
<name>A0ABV5YN33_9ACTN</name>
<keyword evidence="3" id="KW-1185">Reference proteome</keyword>
<gene>
    <name evidence="2" type="ORF">ACFFNX_30225</name>
</gene>
<dbReference type="InterPro" id="IPR056572">
    <property type="entry name" value="Zn_ribbon_PaaD"/>
</dbReference>
<comment type="caution">
    <text evidence="2">The sequence shown here is derived from an EMBL/GenBank/DDBJ whole genome shotgun (WGS) entry which is preliminary data.</text>
</comment>
<organism evidence="2 3">
    <name type="scientific">Actinoallomurus acaciae</name>
    <dbReference type="NCBI Taxonomy" id="502577"/>
    <lineage>
        <taxon>Bacteria</taxon>
        <taxon>Bacillati</taxon>
        <taxon>Actinomycetota</taxon>
        <taxon>Actinomycetes</taxon>
        <taxon>Streptosporangiales</taxon>
        <taxon>Thermomonosporaceae</taxon>
        <taxon>Actinoallomurus</taxon>
    </lineage>
</organism>
<proteinExistence type="predicted"/>
<dbReference type="Pfam" id="PF23451">
    <property type="entry name" value="Zn_ribbon_PaaD"/>
    <property type="match status" value="1"/>
</dbReference>
<evidence type="ECO:0000313" key="3">
    <source>
        <dbReference type="Proteomes" id="UP001589627"/>
    </source>
</evidence>
<feature type="domain" description="PaaD zinc beta ribbon" evidence="1">
    <location>
        <begin position="3"/>
        <end position="40"/>
    </location>
</feature>
<feature type="non-terminal residue" evidence="2">
    <location>
        <position position="1"/>
    </location>
</feature>
<evidence type="ECO:0000259" key="1">
    <source>
        <dbReference type="Pfam" id="PF23451"/>
    </source>
</evidence>
<protein>
    <submittedName>
        <fullName evidence="2">Phenylacetate-CoA oxygenase subunit PaaJ</fullName>
    </submittedName>
</protein>
<dbReference type="Proteomes" id="UP001589627">
    <property type="component" value="Unassembled WGS sequence"/>
</dbReference>
<evidence type="ECO:0000313" key="2">
    <source>
        <dbReference type="EMBL" id="MFB9836458.1"/>
    </source>
</evidence>
<sequence length="42" mass="4544">APPCPRCGSAATRLTSEFGATACKALYRCTDCLEPFEHVKEI</sequence>
<accession>A0ABV5YN33</accession>
<dbReference type="EMBL" id="JBHLZP010000279">
    <property type="protein sequence ID" value="MFB9836458.1"/>
    <property type="molecule type" value="Genomic_DNA"/>
</dbReference>